<evidence type="ECO:0000313" key="3">
    <source>
        <dbReference type="Proteomes" id="UP000036987"/>
    </source>
</evidence>
<dbReference type="PANTHER" id="PTHR34959:SF3">
    <property type="entry name" value="PROTEIN LAZY 1"/>
    <property type="match status" value="1"/>
</dbReference>
<feature type="compositionally biased region" description="Polar residues" evidence="1">
    <location>
        <begin position="261"/>
        <end position="279"/>
    </location>
</feature>
<dbReference type="InterPro" id="IPR038928">
    <property type="entry name" value="LAZY1"/>
</dbReference>
<keyword evidence="3" id="KW-1185">Reference proteome</keyword>
<feature type="region of interest" description="Disordered" evidence="1">
    <location>
        <begin position="235"/>
        <end position="287"/>
    </location>
</feature>
<organism evidence="2 3">
    <name type="scientific">Zostera marina</name>
    <name type="common">Eelgrass</name>
    <dbReference type="NCBI Taxonomy" id="29655"/>
    <lineage>
        <taxon>Eukaryota</taxon>
        <taxon>Viridiplantae</taxon>
        <taxon>Streptophyta</taxon>
        <taxon>Embryophyta</taxon>
        <taxon>Tracheophyta</taxon>
        <taxon>Spermatophyta</taxon>
        <taxon>Magnoliopsida</taxon>
        <taxon>Liliopsida</taxon>
        <taxon>Zosteraceae</taxon>
        <taxon>Zostera</taxon>
    </lineage>
</organism>
<evidence type="ECO:0000256" key="1">
    <source>
        <dbReference type="SAM" id="MobiDB-lite"/>
    </source>
</evidence>
<dbReference type="GO" id="GO:2000012">
    <property type="term" value="P:regulation of auxin polar transport"/>
    <property type="evidence" value="ECO:0007669"/>
    <property type="project" value="InterPro"/>
</dbReference>
<protein>
    <submittedName>
        <fullName evidence="2">Uncharacterized protein</fullName>
    </submittedName>
</protein>
<gene>
    <name evidence="2" type="ORF">ZOSMA_225G00060</name>
</gene>
<dbReference type="PANTHER" id="PTHR34959">
    <property type="entry name" value="PROTEIN LAZY 1"/>
    <property type="match status" value="1"/>
</dbReference>
<reference evidence="3" key="1">
    <citation type="journal article" date="2016" name="Nature">
        <title>The genome of the seagrass Zostera marina reveals angiosperm adaptation to the sea.</title>
        <authorList>
            <person name="Olsen J.L."/>
            <person name="Rouze P."/>
            <person name="Verhelst B."/>
            <person name="Lin Y.-C."/>
            <person name="Bayer T."/>
            <person name="Collen J."/>
            <person name="Dattolo E."/>
            <person name="De Paoli E."/>
            <person name="Dittami S."/>
            <person name="Maumus F."/>
            <person name="Michel G."/>
            <person name="Kersting A."/>
            <person name="Lauritano C."/>
            <person name="Lohaus R."/>
            <person name="Toepel M."/>
            <person name="Tonon T."/>
            <person name="Vanneste K."/>
            <person name="Amirebrahimi M."/>
            <person name="Brakel J."/>
            <person name="Bostroem C."/>
            <person name="Chovatia M."/>
            <person name="Grimwood J."/>
            <person name="Jenkins J.W."/>
            <person name="Jueterbock A."/>
            <person name="Mraz A."/>
            <person name="Stam W.T."/>
            <person name="Tice H."/>
            <person name="Bornberg-Bauer E."/>
            <person name="Green P.J."/>
            <person name="Pearson G.A."/>
            <person name="Procaccini G."/>
            <person name="Duarte C.M."/>
            <person name="Schmutz J."/>
            <person name="Reusch T.B.H."/>
            <person name="Van de Peer Y."/>
        </authorList>
    </citation>
    <scope>NUCLEOTIDE SEQUENCE [LARGE SCALE GENOMIC DNA]</scope>
    <source>
        <strain evidence="3">cv. Finnish</strain>
    </source>
</reference>
<name>A0A0K9PIZ3_ZOSMR</name>
<accession>A0A0K9PIZ3</accession>
<dbReference type="Proteomes" id="UP000036987">
    <property type="component" value="Unassembled WGS sequence"/>
</dbReference>
<dbReference type="OrthoDB" id="780166at2759"/>
<dbReference type="EMBL" id="LFYR01000800">
    <property type="protein sequence ID" value="KMZ68939.1"/>
    <property type="molecule type" value="Genomic_DNA"/>
</dbReference>
<dbReference type="GO" id="GO:0009630">
    <property type="term" value="P:gravitropism"/>
    <property type="evidence" value="ECO:0007669"/>
    <property type="project" value="InterPro"/>
</dbReference>
<sequence>MKLLDWMHGKAWKTVGAGRPFGGFKTDDQWKVCTDAQEKDEDPPIIYISEDDSFYHRLLNIGTLGHTGEATDNYLTVTPRPSLNYYIMGKEEKEEAEDNESKANQATKLELNLALEKALVVTGVKPKSKIPVIDGKLLLDYQRRTLLDLFLENDLKGNIISSNNNNYINNNKNNNKNNKKVLKSNSVGVQSLVKKFLKCHSSCPKHSSAGDDGILDDNGGISSKKFHKMIKTFHKKIHPNHNNPGRTSSAKNKVAVKNRPTKTSESSPRITLSSSSDSTAKCAESDGNKARWIKTDSEFLVLEL</sequence>
<evidence type="ECO:0000313" key="2">
    <source>
        <dbReference type="EMBL" id="KMZ68939.1"/>
    </source>
</evidence>
<feature type="compositionally biased region" description="Polar residues" evidence="1">
    <location>
        <begin position="240"/>
        <end position="251"/>
    </location>
</feature>
<dbReference type="AlphaFoldDB" id="A0A0K9PIZ3"/>
<proteinExistence type="predicted"/>
<comment type="caution">
    <text evidence="2">The sequence shown here is derived from an EMBL/GenBank/DDBJ whole genome shotgun (WGS) entry which is preliminary data.</text>
</comment>